<dbReference type="InterPro" id="IPR036390">
    <property type="entry name" value="WH_DNA-bd_sf"/>
</dbReference>
<evidence type="ECO:0000256" key="3">
    <source>
        <dbReference type="ARBA" id="ARBA00023163"/>
    </source>
</evidence>
<dbReference type="InterPro" id="IPR000835">
    <property type="entry name" value="HTH_MarR-typ"/>
</dbReference>
<evidence type="ECO:0000313" key="5">
    <source>
        <dbReference type="EMBL" id="BAT57823.1"/>
    </source>
</evidence>
<dbReference type="GO" id="GO:0003700">
    <property type="term" value="F:DNA-binding transcription factor activity"/>
    <property type="evidence" value="ECO:0007669"/>
    <property type="project" value="InterPro"/>
</dbReference>
<evidence type="ECO:0000259" key="4">
    <source>
        <dbReference type="PROSITE" id="PS50995"/>
    </source>
</evidence>
<dbReference type="SUPFAM" id="SSF46785">
    <property type="entry name" value="Winged helix' DNA-binding domain"/>
    <property type="match status" value="1"/>
</dbReference>
<dbReference type="PRINTS" id="PR00598">
    <property type="entry name" value="HTHMARR"/>
</dbReference>
<gene>
    <name evidence="5" type="primary">slyA_1</name>
    <name evidence="5" type="ORF">GJW-30_1_00333</name>
</gene>
<proteinExistence type="predicted"/>
<dbReference type="AlphaFoldDB" id="A0A0S3PPI4"/>
<dbReference type="PANTHER" id="PTHR33164:SF64">
    <property type="entry name" value="TRANSCRIPTIONAL REGULATOR SLYA"/>
    <property type="match status" value="1"/>
</dbReference>
<reference evidence="5 6" key="1">
    <citation type="submission" date="2015-08" db="EMBL/GenBank/DDBJ databases">
        <title>Investigation of the bacterial diversity of lava forest soil.</title>
        <authorList>
            <person name="Lee J.S."/>
        </authorList>
    </citation>
    <scope>NUCLEOTIDE SEQUENCE [LARGE SCALE GENOMIC DNA]</scope>
    <source>
        <strain evidence="5 6">GJW-30</strain>
    </source>
</reference>
<dbReference type="InterPro" id="IPR039422">
    <property type="entry name" value="MarR/SlyA-like"/>
</dbReference>
<dbReference type="GO" id="GO:0003677">
    <property type="term" value="F:DNA binding"/>
    <property type="evidence" value="ECO:0007669"/>
    <property type="project" value="UniProtKB-KW"/>
</dbReference>
<evidence type="ECO:0000256" key="1">
    <source>
        <dbReference type="ARBA" id="ARBA00023015"/>
    </source>
</evidence>
<organism evidence="5 6">
    <name type="scientific">Variibacter gotjawalensis</name>
    <dbReference type="NCBI Taxonomy" id="1333996"/>
    <lineage>
        <taxon>Bacteria</taxon>
        <taxon>Pseudomonadati</taxon>
        <taxon>Pseudomonadota</taxon>
        <taxon>Alphaproteobacteria</taxon>
        <taxon>Hyphomicrobiales</taxon>
        <taxon>Nitrobacteraceae</taxon>
        <taxon>Variibacter</taxon>
    </lineage>
</organism>
<dbReference type="PROSITE" id="PS50995">
    <property type="entry name" value="HTH_MARR_2"/>
    <property type="match status" value="1"/>
</dbReference>
<keyword evidence="2" id="KW-0238">DNA-binding</keyword>
<accession>A0A0S3PPI4</accession>
<protein>
    <submittedName>
        <fullName evidence="5">Transcriptional regulator SlyA</fullName>
    </submittedName>
</protein>
<dbReference type="SMART" id="SM00347">
    <property type="entry name" value="HTH_MARR"/>
    <property type="match status" value="1"/>
</dbReference>
<dbReference type="InterPro" id="IPR036388">
    <property type="entry name" value="WH-like_DNA-bd_sf"/>
</dbReference>
<feature type="domain" description="HTH marR-type" evidence="4">
    <location>
        <begin position="29"/>
        <end position="161"/>
    </location>
</feature>
<evidence type="ECO:0000256" key="2">
    <source>
        <dbReference type="ARBA" id="ARBA00023125"/>
    </source>
</evidence>
<dbReference type="GO" id="GO:0006950">
    <property type="term" value="P:response to stress"/>
    <property type="evidence" value="ECO:0007669"/>
    <property type="project" value="TreeGrafter"/>
</dbReference>
<dbReference type="EMBL" id="AP014946">
    <property type="protein sequence ID" value="BAT57823.1"/>
    <property type="molecule type" value="Genomic_DNA"/>
</dbReference>
<evidence type="ECO:0000313" key="6">
    <source>
        <dbReference type="Proteomes" id="UP000236884"/>
    </source>
</evidence>
<dbReference type="PANTHER" id="PTHR33164">
    <property type="entry name" value="TRANSCRIPTIONAL REGULATOR, MARR FAMILY"/>
    <property type="match status" value="1"/>
</dbReference>
<name>A0A0S3PPI4_9BRAD</name>
<keyword evidence="3" id="KW-0804">Transcription</keyword>
<keyword evidence="1" id="KW-0805">Transcription regulation</keyword>
<dbReference type="Gene3D" id="1.10.10.10">
    <property type="entry name" value="Winged helix-like DNA-binding domain superfamily/Winged helix DNA-binding domain"/>
    <property type="match status" value="1"/>
</dbReference>
<dbReference type="Pfam" id="PF01047">
    <property type="entry name" value="MarR"/>
    <property type="match status" value="1"/>
</dbReference>
<dbReference type="KEGG" id="vgo:GJW-30_1_00333"/>
<sequence>MPAWAESASLKLAYYKLAYYFSPMTKSLGREFAFALNDVARLLRTLADQRVRSLDMTRAQWAVLMRLERYEGLKQAELAEMLDIAPITLTRLVDRLCDNGLVERRNDPSDRRAKRLHLLPAARPMVERLKKLGDAMMDEVLAGVDRETVETILRHLNTTKDNLRAATQQTRLAAE</sequence>
<dbReference type="Proteomes" id="UP000236884">
    <property type="component" value="Chromosome"/>
</dbReference>
<keyword evidence="6" id="KW-1185">Reference proteome</keyword>